<dbReference type="Pfam" id="PF14430">
    <property type="entry name" value="Imm1"/>
    <property type="match status" value="1"/>
</dbReference>
<dbReference type="AlphaFoldDB" id="A0A4R7VWA3"/>
<evidence type="ECO:0000313" key="1">
    <source>
        <dbReference type="EMBL" id="TDV53759.1"/>
    </source>
</evidence>
<gene>
    <name evidence="1" type="ORF">CLV71_104227</name>
</gene>
<name>A0A4R7VWA3_9PSEU</name>
<evidence type="ECO:0000313" key="2">
    <source>
        <dbReference type="Proteomes" id="UP000294927"/>
    </source>
</evidence>
<dbReference type="RefSeq" id="WP_133902789.1">
    <property type="nucleotide sequence ID" value="NZ_SOCP01000004.1"/>
</dbReference>
<accession>A0A4R7VWA3</accession>
<organism evidence="1 2">
    <name type="scientific">Actinophytocola oryzae</name>
    <dbReference type="NCBI Taxonomy" id="502181"/>
    <lineage>
        <taxon>Bacteria</taxon>
        <taxon>Bacillati</taxon>
        <taxon>Actinomycetota</taxon>
        <taxon>Actinomycetes</taxon>
        <taxon>Pseudonocardiales</taxon>
        <taxon>Pseudonocardiaceae</taxon>
    </lineage>
</organism>
<reference evidence="1 2" key="1">
    <citation type="submission" date="2019-03" db="EMBL/GenBank/DDBJ databases">
        <title>Genomic Encyclopedia of Archaeal and Bacterial Type Strains, Phase II (KMG-II): from individual species to whole genera.</title>
        <authorList>
            <person name="Goeker M."/>
        </authorList>
    </citation>
    <scope>NUCLEOTIDE SEQUENCE [LARGE SCALE GENOMIC DNA]</scope>
    <source>
        <strain evidence="1 2">DSM 45499</strain>
    </source>
</reference>
<dbReference type="EMBL" id="SOCP01000004">
    <property type="protein sequence ID" value="TDV53759.1"/>
    <property type="molecule type" value="Genomic_DNA"/>
</dbReference>
<dbReference type="Proteomes" id="UP000294927">
    <property type="component" value="Unassembled WGS sequence"/>
</dbReference>
<dbReference type="InterPro" id="IPR025680">
    <property type="entry name" value="DddI"/>
</dbReference>
<dbReference type="OrthoDB" id="5186484at2"/>
<proteinExistence type="predicted"/>
<keyword evidence="2" id="KW-1185">Reference proteome</keyword>
<sequence>MTTVAPRILSAISGGAFRPWHYARTETERHQVIQDLLGQDSGHVLFYLWDRPAGGEANEYPRQQLKIVYNGGMGAAHYTNGDTGHGPVGAWLARADHAPTDPPEVIFDPWDPDRVSLPTTALLPTEQLRDIAEDYAATGRQPTRARWTSVEWV</sequence>
<protein>
    <submittedName>
        <fullName evidence="1">Immunity protein Imm1 of predicted polymorphic toxin system</fullName>
    </submittedName>
</protein>
<comment type="caution">
    <text evidence="1">The sequence shown here is derived from an EMBL/GenBank/DDBJ whole genome shotgun (WGS) entry which is preliminary data.</text>
</comment>